<gene>
    <name evidence="6" type="ORF">MBJ925_LOCUS34505</name>
</gene>
<proteinExistence type="predicted"/>
<dbReference type="Gene3D" id="3.30.40.10">
    <property type="entry name" value="Zinc/RING finger domain, C3HC4 (zinc finger)"/>
    <property type="match status" value="1"/>
</dbReference>
<organism evidence="6 7">
    <name type="scientific">Rotaria magnacalcarata</name>
    <dbReference type="NCBI Taxonomy" id="392030"/>
    <lineage>
        <taxon>Eukaryota</taxon>
        <taxon>Metazoa</taxon>
        <taxon>Spiralia</taxon>
        <taxon>Gnathifera</taxon>
        <taxon>Rotifera</taxon>
        <taxon>Eurotatoria</taxon>
        <taxon>Bdelloidea</taxon>
        <taxon>Philodinida</taxon>
        <taxon>Philodinidae</taxon>
        <taxon>Rotaria</taxon>
    </lineage>
</organism>
<dbReference type="SMART" id="SM00184">
    <property type="entry name" value="RING"/>
    <property type="match status" value="1"/>
</dbReference>
<evidence type="ECO:0000259" key="5">
    <source>
        <dbReference type="PROSITE" id="PS50089"/>
    </source>
</evidence>
<dbReference type="PROSITE" id="PS50089">
    <property type="entry name" value="ZF_RING_2"/>
    <property type="match status" value="1"/>
</dbReference>
<evidence type="ECO:0000313" key="7">
    <source>
        <dbReference type="Proteomes" id="UP000663824"/>
    </source>
</evidence>
<dbReference type="Pfam" id="PF18386">
    <property type="entry name" value="ROQ_II"/>
    <property type="match status" value="1"/>
</dbReference>
<dbReference type="PROSITE" id="PS00518">
    <property type="entry name" value="ZF_RING_1"/>
    <property type="match status" value="1"/>
</dbReference>
<evidence type="ECO:0000313" key="6">
    <source>
        <dbReference type="EMBL" id="CAF2183847.1"/>
    </source>
</evidence>
<dbReference type="InterPro" id="IPR013083">
    <property type="entry name" value="Znf_RING/FYVE/PHD"/>
</dbReference>
<evidence type="ECO:0000256" key="4">
    <source>
        <dbReference type="PROSITE-ProRule" id="PRU00175"/>
    </source>
</evidence>
<sequence length="405" mass="46368">MDLSNPTVRSYYMEFLRCAACSQGFEYENPSYHPITLPICGHTMCKQCINIMGGQKACPQDQVSFGNTPIDQLPTNYPLLMMIYRPSELPKDHKQRHYQCRSYIELDDEKKSYFNDLEKGFGDISVIIMQMSKKKKKNRSTIRKLFSVLHSQYITNEGCIKFLQVASNLGEYISIDFILHYQNHQELKNNLESALGLQQGQFPEPAIQEKILKFIILLIRCSGISSEQHLMYSILQLVERKDQITIQPSVEYIVRLLFGVHCFEIEPIGEFSSIQLKPTFPNYESIRLVYDSKIIENAMEYGCYMTGEQWSVLLYGYETNESIIDPIIDKLLTKTSFQTGIKQYEKIVSSIGAVQGQDLCDLIKHIQFLSNANLAINASGLSVLNSTLDMLKGALNSSNKFKKRS</sequence>
<dbReference type="GO" id="GO:0006511">
    <property type="term" value="P:ubiquitin-dependent protein catabolic process"/>
    <property type="evidence" value="ECO:0007669"/>
    <property type="project" value="TreeGrafter"/>
</dbReference>
<dbReference type="GO" id="GO:0035613">
    <property type="term" value="F:RNA stem-loop binding"/>
    <property type="evidence" value="ECO:0007669"/>
    <property type="project" value="TreeGrafter"/>
</dbReference>
<dbReference type="InterPro" id="IPR017907">
    <property type="entry name" value="Znf_RING_CS"/>
</dbReference>
<dbReference type="EMBL" id="CAJNRE010018924">
    <property type="protein sequence ID" value="CAF2183847.1"/>
    <property type="molecule type" value="Genomic_DNA"/>
</dbReference>
<accession>A0A816Z0F1</accession>
<dbReference type="PANTHER" id="PTHR13139:SF54">
    <property type="entry name" value="RING-TYPE E3 UBIQUITIN TRANSFERASE"/>
    <property type="match status" value="1"/>
</dbReference>
<evidence type="ECO:0000256" key="2">
    <source>
        <dbReference type="ARBA" id="ARBA00022771"/>
    </source>
</evidence>
<comment type="caution">
    <text evidence="6">The sequence shown here is derived from an EMBL/GenBank/DDBJ whole genome shotgun (WGS) entry which is preliminary data.</text>
</comment>
<name>A0A816Z0F1_9BILA</name>
<dbReference type="GO" id="GO:0061630">
    <property type="term" value="F:ubiquitin protein ligase activity"/>
    <property type="evidence" value="ECO:0007669"/>
    <property type="project" value="TreeGrafter"/>
</dbReference>
<dbReference type="InterPro" id="IPR041523">
    <property type="entry name" value="ROQ_II"/>
</dbReference>
<evidence type="ECO:0000256" key="1">
    <source>
        <dbReference type="ARBA" id="ARBA00022723"/>
    </source>
</evidence>
<dbReference type="InterPro" id="IPR001841">
    <property type="entry name" value="Znf_RING"/>
</dbReference>
<dbReference type="Gene3D" id="1.20.120.1790">
    <property type="match status" value="1"/>
</dbReference>
<dbReference type="InterPro" id="IPR052249">
    <property type="entry name" value="Roquin_domain"/>
</dbReference>
<reference evidence="6" key="1">
    <citation type="submission" date="2021-02" db="EMBL/GenBank/DDBJ databases">
        <authorList>
            <person name="Nowell W R."/>
        </authorList>
    </citation>
    <scope>NUCLEOTIDE SEQUENCE</scope>
</reference>
<dbReference type="GO" id="GO:0008270">
    <property type="term" value="F:zinc ion binding"/>
    <property type="evidence" value="ECO:0007669"/>
    <property type="project" value="UniProtKB-KW"/>
</dbReference>
<keyword evidence="2 4" id="KW-0863">Zinc-finger</keyword>
<dbReference type="GO" id="GO:0003729">
    <property type="term" value="F:mRNA binding"/>
    <property type="evidence" value="ECO:0007669"/>
    <property type="project" value="TreeGrafter"/>
</dbReference>
<evidence type="ECO:0000256" key="3">
    <source>
        <dbReference type="ARBA" id="ARBA00022833"/>
    </source>
</evidence>
<dbReference type="AlphaFoldDB" id="A0A816Z0F1"/>
<dbReference type="GO" id="GO:0000288">
    <property type="term" value="P:nuclear-transcribed mRNA catabolic process, deadenylation-dependent decay"/>
    <property type="evidence" value="ECO:0007669"/>
    <property type="project" value="TreeGrafter"/>
</dbReference>
<keyword evidence="1" id="KW-0479">Metal-binding</keyword>
<keyword evidence="3" id="KW-0862">Zinc</keyword>
<dbReference type="GO" id="GO:0000209">
    <property type="term" value="P:protein polyubiquitination"/>
    <property type="evidence" value="ECO:0007669"/>
    <property type="project" value="TreeGrafter"/>
</dbReference>
<feature type="domain" description="RING-type" evidence="5">
    <location>
        <begin position="18"/>
        <end position="62"/>
    </location>
</feature>
<dbReference type="SUPFAM" id="SSF57850">
    <property type="entry name" value="RING/U-box"/>
    <property type="match status" value="1"/>
</dbReference>
<dbReference type="GO" id="GO:0010494">
    <property type="term" value="C:cytoplasmic stress granule"/>
    <property type="evidence" value="ECO:0007669"/>
    <property type="project" value="TreeGrafter"/>
</dbReference>
<dbReference type="GO" id="GO:0003725">
    <property type="term" value="F:double-stranded RNA binding"/>
    <property type="evidence" value="ECO:0007669"/>
    <property type="project" value="TreeGrafter"/>
</dbReference>
<protein>
    <recommendedName>
        <fullName evidence="5">RING-type domain-containing protein</fullName>
    </recommendedName>
</protein>
<dbReference type="Proteomes" id="UP000663824">
    <property type="component" value="Unassembled WGS sequence"/>
</dbReference>
<dbReference type="PANTHER" id="PTHR13139">
    <property type="entry name" value="RING FINGER AND CCCH-TYPE ZINC FINGER DOMAIN-CONTAINING PROTEIN"/>
    <property type="match status" value="1"/>
</dbReference>